<sequence>MDDEEQVSYMAATLGLPVLTRDGEQFGVLEHVLAVEEEDIFEGIVVWVGHGGWVERKVQRELSMGHQSAARFLETFRHNDLRFVHADKIAAITVGYIRCDLDRSQAGLLQPPSGPPVLYANAIDQAGPPGAYNRMYGGMFGRARWRQE</sequence>
<evidence type="ECO:0000313" key="1">
    <source>
        <dbReference type="EMBL" id="TVZ05691.1"/>
    </source>
</evidence>
<evidence type="ECO:0008006" key="3">
    <source>
        <dbReference type="Google" id="ProtNLM"/>
    </source>
</evidence>
<organism evidence="1 2">
    <name type="scientific">Trebonia kvetii</name>
    <dbReference type="NCBI Taxonomy" id="2480626"/>
    <lineage>
        <taxon>Bacteria</taxon>
        <taxon>Bacillati</taxon>
        <taxon>Actinomycetota</taxon>
        <taxon>Actinomycetes</taxon>
        <taxon>Streptosporangiales</taxon>
        <taxon>Treboniaceae</taxon>
        <taxon>Trebonia</taxon>
    </lineage>
</organism>
<comment type="caution">
    <text evidence="1">The sequence shown here is derived from an EMBL/GenBank/DDBJ whole genome shotgun (WGS) entry which is preliminary data.</text>
</comment>
<name>A0A6P2C6J7_9ACTN</name>
<evidence type="ECO:0000313" key="2">
    <source>
        <dbReference type="Proteomes" id="UP000460272"/>
    </source>
</evidence>
<dbReference type="AlphaFoldDB" id="A0A6P2C6J7"/>
<reference evidence="1 2" key="1">
    <citation type="submission" date="2018-11" db="EMBL/GenBank/DDBJ databases">
        <title>Trebonia kvetii gen.nov., sp.nov., a novel acidophilic actinobacterium, and proposal of the new actinobacterial family Treboniaceae fam. nov.</title>
        <authorList>
            <person name="Rapoport D."/>
            <person name="Sagova-Mareckova M."/>
            <person name="Sedlacek I."/>
            <person name="Provaznik J."/>
            <person name="Kralova S."/>
            <person name="Pavlinic D."/>
            <person name="Benes V."/>
            <person name="Kopecky J."/>
        </authorList>
    </citation>
    <scope>NUCLEOTIDE SEQUENCE [LARGE SCALE GENOMIC DNA]</scope>
    <source>
        <strain evidence="1 2">15Tr583</strain>
    </source>
</reference>
<gene>
    <name evidence="1" type="ORF">EAS64_14445</name>
</gene>
<dbReference type="OrthoDB" id="5117037at2"/>
<dbReference type="EMBL" id="RPFW01000002">
    <property type="protein sequence ID" value="TVZ05691.1"/>
    <property type="molecule type" value="Genomic_DNA"/>
</dbReference>
<proteinExistence type="predicted"/>
<dbReference type="Proteomes" id="UP000460272">
    <property type="component" value="Unassembled WGS sequence"/>
</dbReference>
<protein>
    <recommendedName>
        <fullName evidence="3">PRC-barrel domain containing protein</fullName>
    </recommendedName>
</protein>
<accession>A0A6P2C6J7</accession>
<keyword evidence="2" id="KW-1185">Reference proteome</keyword>
<dbReference type="RefSeq" id="WP_145853392.1">
    <property type="nucleotide sequence ID" value="NZ_RPFW01000002.1"/>
</dbReference>